<accession>A0ABP2CBK3</accession>
<organism evidence="1 2">
    <name type="scientific">Sporomusa sphaeroides DSM 2875</name>
    <dbReference type="NCBI Taxonomy" id="1337886"/>
    <lineage>
        <taxon>Bacteria</taxon>
        <taxon>Bacillati</taxon>
        <taxon>Bacillota</taxon>
        <taxon>Negativicutes</taxon>
        <taxon>Selenomonadales</taxon>
        <taxon>Sporomusaceae</taxon>
        <taxon>Sporomusa</taxon>
    </lineage>
</organism>
<proteinExistence type="predicted"/>
<name>A0ABP2CBK3_9FIRM</name>
<comment type="caution">
    <text evidence="1">The sequence shown here is derived from an EMBL/GenBank/DDBJ whole genome shotgun (WGS) entry which is preliminary data.</text>
</comment>
<dbReference type="EMBL" id="FCOW01000040">
    <property type="protein sequence ID" value="CVK21615.1"/>
    <property type="molecule type" value="Genomic_DNA"/>
</dbReference>
<protein>
    <submittedName>
        <fullName evidence="1">Uncharacterized protein</fullName>
    </submittedName>
</protein>
<dbReference type="Proteomes" id="UP000245702">
    <property type="component" value="Unassembled WGS sequence"/>
</dbReference>
<evidence type="ECO:0000313" key="1">
    <source>
        <dbReference type="EMBL" id="CVK21615.1"/>
    </source>
</evidence>
<sequence length="73" mass="8629">MITDTDNLSMCNFTKYNIFQKYNKLVKNVYWAKNIVTMFLQKCQHIRIKFVVFLQKNCAIRLKAHKKAVTGKG</sequence>
<reference evidence="1 2" key="1">
    <citation type="submission" date="2016-01" db="EMBL/GenBank/DDBJ databases">
        <authorList>
            <person name="Brown R."/>
        </authorList>
    </citation>
    <scope>NUCLEOTIDE SEQUENCE [LARGE SCALE GENOMIC DNA]</scope>
    <source>
        <strain evidence="1">Sporomusa sphaeroides DSM 2875</strain>
    </source>
</reference>
<evidence type="ECO:0000313" key="2">
    <source>
        <dbReference type="Proteomes" id="UP000245702"/>
    </source>
</evidence>
<keyword evidence="2" id="KW-1185">Reference proteome</keyword>
<gene>
    <name evidence="1" type="ORF">SSPH_04307</name>
</gene>